<dbReference type="InterPro" id="IPR048859">
    <property type="entry name" value="BTBD16_C"/>
</dbReference>
<dbReference type="SUPFAM" id="SSF54695">
    <property type="entry name" value="POZ domain"/>
    <property type="match status" value="1"/>
</dbReference>
<feature type="domain" description="BTBDG BTB/POZ" evidence="4">
    <location>
        <begin position="185"/>
        <end position="306"/>
    </location>
</feature>
<evidence type="ECO:0000259" key="4">
    <source>
        <dbReference type="Pfam" id="PF23998"/>
    </source>
</evidence>
<evidence type="ECO:0000256" key="1">
    <source>
        <dbReference type="ARBA" id="ARBA00016271"/>
    </source>
</evidence>
<dbReference type="CDD" id="cd18492">
    <property type="entry name" value="BACK_BTBD16"/>
    <property type="match status" value="1"/>
</dbReference>
<protein>
    <recommendedName>
        <fullName evidence="1">BTB/POZ domain-containing protein 16</fullName>
    </recommendedName>
</protein>
<proteinExistence type="predicted"/>
<dbReference type="InterPro" id="IPR042833">
    <property type="entry name" value="BTBD16"/>
</dbReference>
<sequence>MRHSSYESLIVELPTAVRVSGREDGEVSAVTYKVAETRPPRQHKERETDSLVSGCGKSSRESQSLASQAACLTSASCPDEGLCDFRDDDDIHLFPSVSSPPPFMKMLNAQRKTRLERRIVGATNRWRFPQDHFCGDLLALSQMCNVLNIDLDEALKNPERLCISKFQKFFSENLTDSGIQSGEADVILECLGYKWELHHRQIFQSETLAKLYLTALIQNTKSPPKELEKILKAQAPEKIKERSPVKKIMISLKINDPAVTRVAFALALKNLYMNEVEMNVDNVLGVLASAHILQFNRLFKKCVNMMLNRLMPSTVKNFYLAGCKYKEEQLTVACEKWLAMNLVPLVGTQIHLRHIPQHLLHKVLKSPRLFTFSEFHLLKTLLMWVYLQLNSKVQAIPIHETMLAFFSSFPKKCCFLERDAGQTWMPLFLCLRLHGITSGKDLEELRHINFFPESWLIGVTANHYHALESGGNMIHLKDLSTQAMRFGLLFRQEYTTHSERISIYGYFFEIKGIKHDTTSYSFSMQRIRHTDLECPSPICEHSAISLRAERLVKYEIRAQTLVDGKWQEFRTNQITQKFGFTKPGCKSHVSTPFVWVFSFSSVLFRSFPPSPPFGHSYLQVTSDLSEDCFQFLKDEHALNDTNEKPPKTNNSSWG</sequence>
<reference evidence="5 6" key="1">
    <citation type="journal article" date="2023" name="bioRxiv">
        <title>Conserved and derived expression patterns and positive selection on dental genes reveal complex evolutionary context of ever-growing rodent molars.</title>
        <authorList>
            <person name="Calamari Z.T."/>
            <person name="Song A."/>
            <person name="Cohen E."/>
            <person name="Akter M."/>
            <person name="Roy R.D."/>
            <person name="Hallikas O."/>
            <person name="Christensen M.M."/>
            <person name="Li P."/>
            <person name="Marangoni P."/>
            <person name="Jernvall J."/>
            <person name="Klein O.D."/>
        </authorList>
    </citation>
    <scope>NUCLEOTIDE SEQUENCE [LARGE SCALE GENOMIC DNA]</scope>
    <source>
        <strain evidence="5">V071</strain>
    </source>
</reference>
<evidence type="ECO:0000313" key="5">
    <source>
        <dbReference type="EMBL" id="KAK7812140.1"/>
    </source>
</evidence>
<evidence type="ECO:0000259" key="3">
    <source>
        <dbReference type="Pfam" id="PF21059"/>
    </source>
</evidence>
<dbReference type="Pfam" id="PF23998">
    <property type="entry name" value="BTB_BTBDG"/>
    <property type="match status" value="1"/>
</dbReference>
<feature type="domain" description="BTB/POZ" evidence="3">
    <location>
        <begin position="484"/>
        <end position="589"/>
    </location>
</feature>
<dbReference type="PANTHER" id="PTHR46843:SF1">
    <property type="entry name" value="BTB_POZ DOMAIN-CONTAINING PROTEIN 16"/>
    <property type="match status" value="1"/>
</dbReference>
<dbReference type="Gene3D" id="3.30.710.10">
    <property type="entry name" value="Potassium Channel Kv1.1, Chain A"/>
    <property type="match status" value="1"/>
</dbReference>
<name>A0AAW0ID77_MYOGA</name>
<organism evidence="5 6">
    <name type="scientific">Myodes glareolus</name>
    <name type="common">Bank vole</name>
    <name type="synonym">Clethrionomys glareolus</name>
    <dbReference type="NCBI Taxonomy" id="447135"/>
    <lineage>
        <taxon>Eukaryota</taxon>
        <taxon>Metazoa</taxon>
        <taxon>Chordata</taxon>
        <taxon>Craniata</taxon>
        <taxon>Vertebrata</taxon>
        <taxon>Euteleostomi</taxon>
        <taxon>Mammalia</taxon>
        <taxon>Eutheria</taxon>
        <taxon>Euarchontoglires</taxon>
        <taxon>Glires</taxon>
        <taxon>Rodentia</taxon>
        <taxon>Myomorpha</taxon>
        <taxon>Muroidea</taxon>
        <taxon>Cricetidae</taxon>
        <taxon>Arvicolinae</taxon>
        <taxon>Myodes</taxon>
    </lineage>
</organism>
<dbReference type="Pfam" id="PF21059">
    <property type="entry name" value="BTBD16_C"/>
    <property type="match status" value="1"/>
</dbReference>
<evidence type="ECO:0000256" key="2">
    <source>
        <dbReference type="SAM" id="MobiDB-lite"/>
    </source>
</evidence>
<feature type="compositionally biased region" description="Basic and acidic residues" evidence="2">
    <location>
        <begin position="38"/>
        <end position="49"/>
    </location>
</feature>
<dbReference type="PANTHER" id="PTHR46843">
    <property type="entry name" value="BTB/POZ DOMAIN-CONTAINING PROTEIN 16"/>
    <property type="match status" value="1"/>
</dbReference>
<gene>
    <name evidence="5" type="ORF">U0070_004601</name>
</gene>
<dbReference type="EMBL" id="JBBHLL010000159">
    <property type="protein sequence ID" value="KAK7812140.1"/>
    <property type="molecule type" value="Genomic_DNA"/>
</dbReference>
<comment type="caution">
    <text evidence="5">The sequence shown here is derived from an EMBL/GenBank/DDBJ whole genome shotgun (WGS) entry which is preliminary data.</text>
</comment>
<dbReference type="InterPro" id="IPR056426">
    <property type="entry name" value="BTB_BTBDG"/>
</dbReference>
<keyword evidence="6" id="KW-1185">Reference proteome</keyword>
<evidence type="ECO:0000313" key="6">
    <source>
        <dbReference type="Proteomes" id="UP001488838"/>
    </source>
</evidence>
<dbReference type="AlphaFoldDB" id="A0AAW0ID77"/>
<dbReference type="InterPro" id="IPR011333">
    <property type="entry name" value="SKP1/BTB/POZ_sf"/>
</dbReference>
<accession>A0AAW0ID77</accession>
<dbReference type="Proteomes" id="UP001488838">
    <property type="component" value="Unassembled WGS sequence"/>
</dbReference>
<feature type="region of interest" description="Disordered" evidence="2">
    <location>
        <begin position="38"/>
        <end position="57"/>
    </location>
</feature>